<evidence type="ECO:0000256" key="1">
    <source>
        <dbReference type="SAM" id="MobiDB-lite"/>
    </source>
</evidence>
<feature type="region of interest" description="Disordered" evidence="1">
    <location>
        <begin position="73"/>
        <end position="106"/>
    </location>
</feature>
<keyword evidence="3" id="KW-1185">Reference proteome</keyword>
<name>A0A5C3QNQ2_9AGAR</name>
<dbReference type="OrthoDB" id="2570975at2759"/>
<sequence>MTRHPRNIVTDENVPPIPQAPVSAALLRQRNAVARRRRPRETGLQNNANVNAPNLRRRQQWEARPIVPMMNFTIPALSDSDSEDTDSEDDDTEEDDDMADAPTLPQPTRGIIMLTLPAYLQRPPYKGISKDALAVIDPALRDVQPLYIRDMFTANFDSRAMRTLASVTYESDTGIAGVYPETVRIHVADCASAPPTHVLAISRRSFFRNDTVTASAEDDDTFFPAHQVVLTSYCAKLPMMPSCDDGWTKVTVLPGRKIAQTLEVPIFPLYIPHPSTFAPLLYFMYDRDTDNLHQVLFPCPLPCSHDNIYDTAHEDAASLRVDYARQISEACRGWLLTSYVFKIQGMWENVCALGIEDQTVWCLLDTA</sequence>
<feature type="region of interest" description="Disordered" evidence="1">
    <location>
        <begin position="33"/>
        <end position="60"/>
    </location>
</feature>
<evidence type="ECO:0000313" key="3">
    <source>
        <dbReference type="Proteomes" id="UP000305067"/>
    </source>
</evidence>
<proteinExistence type="predicted"/>
<accession>A0A5C3QNQ2</accession>
<dbReference type="Proteomes" id="UP000305067">
    <property type="component" value="Unassembled WGS sequence"/>
</dbReference>
<protein>
    <submittedName>
        <fullName evidence="2">Uncharacterized protein</fullName>
    </submittedName>
</protein>
<reference evidence="2 3" key="1">
    <citation type="journal article" date="2019" name="Nat. Ecol. Evol.">
        <title>Megaphylogeny resolves global patterns of mushroom evolution.</title>
        <authorList>
            <person name="Varga T."/>
            <person name="Krizsan K."/>
            <person name="Foldi C."/>
            <person name="Dima B."/>
            <person name="Sanchez-Garcia M."/>
            <person name="Sanchez-Ramirez S."/>
            <person name="Szollosi G.J."/>
            <person name="Szarkandi J.G."/>
            <person name="Papp V."/>
            <person name="Albert L."/>
            <person name="Andreopoulos W."/>
            <person name="Angelini C."/>
            <person name="Antonin V."/>
            <person name="Barry K.W."/>
            <person name="Bougher N.L."/>
            <person name="Buchanan P."/>
            <person name="Buyck B."/>
            <person name="Bense V."/>
            <person name="Catcheside P."/>
            <person name="Chovatia M."/>
            <person name="Cooper J."/>
            <person name="Damon W."/>
            <person name="Desjardin D."/>
            <person name="Finy P."/>
            <person name="Geml J."/>
            <person name="Haridas S."/>
            <person name="Hughes K."/>
            <person name="Justo A."/>
            <person name="Karasinski D."/>
            <person name="Kautmanova I."/>
            <person name="Kiss B."/>
            <person name="Kocsube S."/>
            <person name="Kotiranta H."/>
            <person name="LaButti K.M."/>
            <person name="Lechner B.E."/>
            <person name="Liimatainen K."/>
            <person name="Lipzen A."/>
            <person name="Lukacs Z."/>
            <person name="Mihaltcheva S."/>
            <person name="Morgado L.N."/>
            <person name="Niskanen T."/>
            <person name="Noordeloos M.E."/>
            <person name="Ohm R.A."/>
            <person name="Ortiz-Santana B."/>
            <person name="Ovrebo C."/>
            <person name="Racz N."/>
            <person name="Riley R."/>
            <person name="Savchenko A."/>
            <person name="Shiryaev A."/>
            <person name="Soop K."/>
            <person name="Spirin V."/>
            <person name="Szebenyi C."/>
            <person name="Tomsovsky M."/>
            <person name="Tulloss R.E."/>
            <person name="Uehling J."/>
            <person name="Grigoriev I.V."/>
            <person name="Vagvolgyi C."/>
            <person name="Papp T."/>
            <person name="Martin F.M."/>
            <person name="Miettinen O."/>
            <person name="Hibbett D.S."/>
            <person name="Nagy L.G."/>
        </authorList>
    </citation>
    <scope>NUCLEOTIDE SEQUENCE [LARGE SCALE GENOMIC DNA]</scope>
    <source>
        <strain evidence="2 3">CBS 309.79</strain>
    </source>
</reference>
<organism evidence="2 3">
    <name type="scientific">Pterulicium gracile</name>
    <dbReference type="NCBI Taxonomy" id="1884261"/>
    <lineage>
        <taxon>Eukaryota</taxon>
        <taxon>Fungi</taxon>
        <taxon>Dikarya</taxon>
        <taxon>Basidiomycota</taxon>
        <taxon>Agaricomycotina</taxon>
        <taxon>Agaricomycetes</taxon>
        <taxon>Agaricomycetidae</taxon>
        <taxon>Agaricales</taxon>
        <taxon>Pleurotineae</taxon>
        <taxon>Pterulaceae</taxon>
        <taxon>Pterulicium</taxon>
    </lineage>
</organism>
<feature type="compositionally biased region" description="Acidic residues" evidence="1">
    <location>
        <begin position="80"/>
        <end position="99"/>
    </location>
</feature>
<gene>
    <name evidence="2" type="ORF">BDV98DRAFT_565810</name>
</gene>
<feature type="compositionally biased region" description="Polar residues" evidence="1">
    <location>
        <begin position="43"/>
        <end position="52"/>
    </location>
</feature>
<dbReference type="EMBL" id="ML178822">
    <property type="protein sequence ID" value="TFL02440.1"/>
    <property type="molecule type" value="Genomic_DNA"/>
</dbReference>
<evidence type="ECO:0000313" key="2">
    <source>
        <dbReference type="EMBL" id="TFL02440.1"/>
    </source>
</evidence>
<dbReference type="AlphaFoldDB" id="A0A5C3QNQ2"/>